<dbReference type="InterPro" id="IPR002110">
    <property type="entry name" value="Ankyrin_rpt"/>
</dbReference>
<dbReference type="PROSITE" id="PS50297">
    <property type="entry name" value="ANK_REP_REGION"/>
    <property type="match status" value="1"/>
</dbReference>
<evidence type="ECO:0000313" key="2">
    <source>
        <dbReference type="EMBL" id="GAV72522.1"/>
    </source>
</evidence>
<comment type="caution">
    <text evidence="2">The sequence shown here is derived from an EMBL/GenBank/DDBJ whole genome shotgun (WGS) entry which is preliminary data.</text>
</comment>
<dbReference type="InterPro" id="IPR036770">
    <property type="entry name" value="Ankyrin_rpt-contain_sf"/>
</dbReference>
<reference evidence="3" key="1">
    <citation type="submission" date="2016-04" db="EMBL/GenBank/DDBJ databases">
        <title>Cephalotus genome sequencing.</title>
        <authorList>
            <person name="Fukushima K."/>
            <person name="Hasebe M."/>
            <person name="Fang X."/>
        </authorList>
    </citation>
    <scope>NUCLEOTIDE SEQUENCE [LARGE SCALE GENOMIC DNA]</scope>
    <source>
        <strain evidence="3">cv. St1</strain>
    </source>
</reference>
<dbReference type="AlphaFoldDB" id="A0A1Q3BXB6"/>
<evidence type="ECO:0000313" key="3">
    <source>
        <dbReference type="Proteomes" id="UP000187406"/>
    </source>
</evidence>
<organism evidence="2 3">
    <name type="scientific">Cephalotus follicularis</name>
    <name type="common">Albany pitcher plant</name>
    <dbReference type="NCBI Taxonomy" id="3775"/>
    <lineage>
        <taxon>Eukaryota</taxon>
        <taxon>Viridiplantae</taxon>
        <taxon>Streptophyta</taxon>
        <taxon>Embryophyta</taxon>
        <taxon>Tracheophyta</taxon>
        <taxon>Spermatophyta</taxon>
        <taxon>Magnoliopsida</taxon>
        <taxon>eudicotyledons</taxon>
        <taxon>Gunneridae</taxon>
        <taxon>Pentapetalae</taxon>
        <taxon>rosids</taxon>
        <taxon>fabids</taxon>
        <taxon>Oxalidales</taxon>
        <taxon>Cephalotaceae</taxon>
        <taxon>Cephalotus</taxon>
    </lineage>
</organism>
<dbReference type="Gene3D" id="1.25.40.20">
    <property type="entry name" value="Ankyrin repeat-containing domain"/>
    <property type="match status" value="1"/>
</dbReference>
<dbReference type="OrthoDB" id="673776at2759"/>
<name>A0A1Q3BXB6_CEPFO</name>
<dbReference type="SUPFAM" id="SSF48403">
    <property type="entry name" value="Ankyrin repeat"/>
    <property type="match status" value="1"/>
</dbReference>
<evidence type="ECO:0000256" key="1">
    <source>
        <dbReference type="PROSITE-ProRule" id="PRU00023"/>
    </source>
</evidence>
<dbReference type="EMBL" id="BDDD01001011">
    <property type="protein sequence ID" value="GAV72522.1"/>
    <property type="molecule type" value="Genomic_DNA"/>
</dbReference>
<keyword evidence="3" id="KW-1185">Reference proteome</keyword>
<protein>
    <submittedName>
        <fullName evidence="2">Uncharacterized protein</fullName>
    </submittedName>
</protein>
<sequence length="410" mass="46555">MKNMIHFGETLDNLIVSDDTERFVSIIKEQLSYDYPRPCLNDPHDLMRYIEYFEAIKCATALVGGETGLTVDVNVADESGAFPLHFAAANQVPGLIMLYLQHGADIDVRCPTHHPSYGGMLPFNVAISYLRRHPYFDGWTPKQPIFTLIVRLCLPKMRQSLDTVELLMRNTNGVEEETYHYAKKRDIIELAVLLMAGCSRNCYKFFTIHQVIAAEISQPIGQDVQSIARDGVNSLTGILKDNKRLTNHALLLLEVFEKAGDAINAYLQLERTHVPVQQVANEVASLLQEAGYVSKHQDIDMSDVDLSDIRQSTLDKLRDIVKRRHPEHYWPFYAPPRSIQPDRNNEDKLLNMTAVDRKVSNPKAEFMSHMPSEPQRLASLLQRDVSTPRFDMQSVRSLHSGKDGLSDGFF</sequence>
<dbReference type="PROSITE" id="PS50088">
    <property type="entry name" value="ANK_REPEAT"/>
    <property type="match status" value="1"/>
</dbReference>
<gene>
    <name evidence="2" type="ORF">CFOL_v3_16010</name>
</gene>
<accession>A0A1Q3BXB6</accession>
<dbReference type="Proteomes" id="UP000187406">
    <property type="component" value="Unassembled WGS sequence"/>
</dbReference>
<dbReference type="InParanoid" id="A0A1Q3BXB6"/>
<keyword evidence="1" id="KW-0040">ANK repeat</keyword>
<feature type="repeat" description="ANK" evidence="1">
    <location>
        <begin position="79"/>
        <end position="111"/>
    </location>
</feature>
<proteinExistence type="predicted"/>